<dbReference type="SUPFAM" id="SSF53300">
    <property type="entry name" value="vWA-like"/>
    <property type="match status" value="1"/>
</dbReference>
<dbReference type="PROSITE" id="PS50234">
    <property type="entry name" value="VWFA"/>
    <property type="match status" value="1"/>
</dbReference>
<dbReference type="Pfam" id="PF08434">
    <property type="entry name" value="CLCA"/>
    <property type="match status" value="1"/>
</dbReference>
<dbReference type="Pfam" id="PF00092">
    <property type="entry name" value="VWA"/>
    <property type="match status" value="1"/>
</dbReference>
<keyword evidence="2" id="KW-1133">Transmembrane helix</keyword>
<dbReference type="Gene3D" id="3.40.50.410">
    <property type="entry name" value="von Willebrand factor, type A domain"/>
    <property type="match status" value="1"/>
</dbReference>
<dbReference type="InParanoid" id="A0A7M7PH43"/>
<evidence type="ECO:0000256" key="1">
    <source>
        <dbReference type="SAM" id="MobiDB-lite"/>
    </source>
</evidence>
<accession>A0A7M7PH43</accession>
<evidence type="ECO:0000313" key="4">
    <source>
        <dbReference type="EnsemblMetazoa" id="XP_030850205"/>
    </source>
</evidence>
<dbReference type="KEGG" id="spu:105439034"/>
<feature type="compositionally biased region" description="Polar residues" evidence="1">
    <location>
        <begin position="829"/>
        <end position="841"/>
    </location>
</feature>
<dbReference type="OrthoDB" id="6338658at2759"/>
<dbReference type="Gene3D" id="2.60.40.10">
    <property type="entry name" value="Immunoglobulins"/>
    <property type="match status" value="1"/>
</dbReference>
<dbReference type="InterPro" id="IPR002035">
    <property type="entry name" value="VWF_A"/>
</dbReference>
<dbReference type="PANTHER" id="PTHR10579">
    <property type="entry name" value="CALCIUM-ACTIVATED CHLORIDE CHANNEL REGULATOR"/>
    <property type="match status" value="1"/>
</dbReference>
<dbReference type="FunCoup" id="A0A7M7PH43">
    <property type="interactions" value="282"/>
</dbReference>
<evidence type="ECO:0000256" key="2">
    <source>
        <dbReference type="SAM" id="Phobius"/>
    </source>
</evidence>
<evidence type="ECO:0000259" key="3">
    <source>
        <dbReference type="PROSITE" id="PS50234"/>
    </source>
</evidence>
<dbReference type="NCBIfam" id="NF041940">
    <property type="entry name" value="choice_anch_X"/>
    <property type="match status" value="1"/>
</dbReference>
<dbReference type="SMART" id="SM00327">
    <property type="entry name" value="VWA"/>
    <property type="match status" value="1"/>
</dbReference>
<dbReference type="PANTHER" id="PTHR10579:SF177">
    <property type="entry name" value="CALCIUM-ACTIVATED CHLORIDE CHANNEL REGULATOR 4-LIKE PROTEIN"/>
    <property type="match status" value="1"/>
</dbReference>
<protein>
    <recommendedName>
        <fullName evidence="3">VWFA domain-containing protein</fullName>
    </recommendedName>
</protein>
<dbReference type="InterPro" id="IPR036465">
    <property type="entry name" value="vWFA_dom_sf"/>
</dbReference>
<dbReference type="RefSeq" id="XP_030850205.1">
    <property type="nucleotide sequence ID" value="XM_030994345.1"/>
</dbReference>
<sequence length="841" mass="91993">MFTSASQRLYLATKQQVYWSHIKILVPNTWSTQSQYQSASTETSQSANILVHSFTDDEPYVDNFEGCGKEGSRMHMTSTYVLNAQYREAKFGNTDNVLVRTWGYYRWGLFKEHYDGKGGGFPTYDSNGTTQGTRCSLGIEGELKMPNLDDCRPDPGALGIVSVIKEFCDDDESDLDSLHNKLAKNLMNIRCGERSAWSVMRDHTDFQADVQPVSYTAPVFEVLQLSSVRSVVLVLDISGSMEGNRFDRMIQSSVVYIMSVIPTGSKLGIVVFDSTSQISGNLTDITETASRQRLVNALPPSPVGGTCIGCGILSGIEVLGSYAQGGYIILLSDGEETDAPFIMDTYDEIKNSGVIIDTITISDSADQQMEDLSTNTSGIANFCSDDARTGIRLIQAFQSTITERPDVGMETVPVQVYSSDFIIEPDPGFYNISLVIDAALGYETVIVVIWTESHSISVVVTEPDGIRVDHNDPRYQIDTTYKIVTINLPLAQVDFTETPALAIYAQVQQDYLPVPPADVTAIISDSSNTTSMTLLDNGSGSDLFKGDGTYSGFFLSFTSNGRYNVKVNVVGYDGSGNQRGKRSAEREVETAAEPSFMRTASGGVFKVQGYTPNATDILPPSRIQDLVYTSFSYDNSTVTLRWTAVGDDLDQGTAYNNELRYSTNFDEVRNYFSNSHEVTQDQLVYGNLSVISPAGVIETVTISLPARGKEIVYYFAIRAWDEAGNGGDLSNIASLSIRYIPVYVPTTAEPIPTSVPTTIDPIPVSVATIEPTGPDNLALIIGVCFAVVVVIIVGAVILCVYYRKTHCGRMKPNAAPTQENLQDVEGMQHNPTYDNPTFSTN</sequence>
<organism evidence="4 5">
    <name type="scientific">Strongylocentrotus purpuratus</name>
    <name type="common">Purple sea urchin</name>
    <dbReference type="NCBI Taxonomy" id="7668"/>
    <lineage>
        <taxon>Eukaryota</taxon>
        <taxon>Metazoa</taxon>
        <taxon>Echinodermata</taxon>
        <taxon>Eleutherozoa</taxon>
        <taxon>Echinozoa</taxon>
        <taxon>Echinoidea</taxon>
        <taxon>Euechinoidea</taxon>
        <taxon>Echinacea</taxon>
        <taxon>Camarodonta</taxon>
        <taxon>Echinidea</taxon>
        <taxon>Strongylocentrotidae</taxon>
        <taxon>Strongylocentrotus</taxon>
    </lineage>
</organism>
<dbReference type="Proteomes" id="UP000007110">
    <property type="component" value="Unassembled WGS sequence"/>
</dbReference>
<evidence type="ECO:0000313" key="5">
    <source>
        <dbReference type="Proteomes" id="UP000007110"/>
    </source>
</evidence>
<proteinExistence type="predicted"/>
<feature type="region of interest" description="Disordered" evidence="1">
    <location>
        <begin position="819"/>
        <end position="841"/>
    </location>
</feature>
<keyword evidence="2" id="KW-0812">Transmembrane</keyword>
<dbReference type="InterPro" id="IPR051266">
    <property type="entry name" value="CLCR"/>
</dbReference>
<reference evidence="4" key="2">
    <citation type="submission" date="2021-01" db="UniProtKB">
        <authorList>
            <consortium name="EnsemblMetazoa"/>
        </authorList>
    </citation>
    <scope>IDENTIFICATION</scope>
</reference>
<dbReference type="OMA" id="GPICNLK"/>
<keyword evidence="5" id="KW-1185">Reference proteome</keyword>
<keyword evidence="2" id="KW-0472">Membrane</keyword>
<dbReference type="EnsemblMetazoa" id="XM_030994345">
    <property type="protein sequence ID" value="XP_030850205"/>
    <property type="gene ID" value="LOC105439034"/>
</dbReference>
<name>A0A7M7PH43_STRPU</name>
<feature type="transmembrane region" description="Helical" evidence="2">
    <location>
        <begin position="777"/>
        <end position="802"/>
    </location>
</feature>
<dbReference type="CDD" id="cd00198">
    <property type="entry name" value="vWFA"/>
    <property type="match status" value="1"/>
</dbReference>
<dbReference type="GeneID" id="105439034"/>
<reference evidence="5" key="1">
    <citation type="submission" date="2015-02" db="EMBL/GenBank/DDBJ databases">
        <title>Genome sequencing for Strongylocentrotus purpuratus.</title>
        <authorList>
            <person name="Murali S."/>
            <person name="Liu Y."/>
            <person name="Vee V."/>
            <person name="English A."/>
            <person name="Wang M."/>
            <person name="Skinner E."/>
            <person name="Han Y."/>
            <person name="Muzny D.M."/>
            <person name="Worley K.C."/>
            <person name="Gibbs R.A."/>
        </authorList>
    </citation>
    <scope>NUCLEOTIDE SEQUENCE</scope>
</reference>
<feature type="domain" description="VWFA" evidence="3">
    <location>
        <begin position="230"/>
        <end position="401"/>
    </location>
</feature>
<dbReference type="InterPro" id="IPR013642">
    <property type="entry name" value="CLCA_N"/>
</dbReference>
<dbReference type="InterPro" id="IPR013783">
    <property type="entry name" value="Ig-like_fold"/>
</dbReference>
<dbReference type="AlphaFoldDB" id="A0A7M7PH43"/>